<keyword evidence="2" id="KW-1185">Reference proteome</keyword>
<dbReference type="EMBL" id="CAJVQA010051946">
    <property type="protein sequence ID" value="CAG8822614.1"/>
    <property type="molecule type" value="Genomic_DNA"/>
</dbReference>
<organism evidence="1 2">
    <name type="scientific">Cetraspora pellucida</name>
    <dbReference type="NCBI Taxonomy" id="1433469"/>
    <lineage>
        <taxon>Eukaryota</taxon>
        <taxon>Fungi</taxon>
        <taxon>Fungi incertae sedis</taxon>
        <taxon>Mucoromycota</taxon>
        <taxon>Glomeromycotina</taxon>
        <taxon>Glomeromycetes</taxon>
        <taxon>Diversisporales</taxon>
        <taxon>Gigasporaceae</taxon>
        <taxon>Cetraspora</taxon>
    </lineage>
</organism>
<sequence length="69" mass="8305">MSKKTCQQKDNKEEVVKETSSYIRQKSFKLAFSNSDECLEFMKNLLCYYKVIEKEYDDIDKIIPFNQNH</sequence>
<dbReference type="Proteomes" id="UP000789759">
    <property type="component" value="Unassembled WGS sequence"/>
</dbReference>
<proteinExistence type="predicted"/>
<feature type="non-terminal residue" evidence="1">
    <location>
        <position position="1"/>
    </location>
</feature>
<evidence type="ECO:0000313" key="2">
    <source>
        <dbReference type="Proteomes" id="UP000789759"/>
    </source>
</evidence>
<accession>A0A9N9KDP1</accession>
<evidence type="ECO:0000313" key="1">
    <source>
        <dbReference type="EMBL" id="CAG8822614.1"/>
    </source>
</evidence>
<dbReference type="AlphaFoldDB" id="A0A9N9KDP1"/>
<gene>
    <name evidence="1" type="ORF">CPELLU_LOCUS19834</name>
</gene>
<name>A0A9N9KDP1_9GLOM</name>
<protein>
    <submittedName>
        <fullName evidence="1">15934_t:CDS:1</fullName>
    </submittedName>
</protein>
<reference evidence="1" key="1">
    <citation type="submission" date="2021-06" db="EMBL/GenBank/DDBJ databases">
        <authorList>
            <person name="Kallberg Y."/>
            <person name="Tangrot J."/>
            <person name="Rosling A."/>
        </authorList>
    </citation>
    <scope>NUCLEOTIDE SEQUENCE</scope>
    <source>
        <strain evidence="1">FL966</strain>
    </source>
</reference>
<comment type="caution">
    <text evidence="1">The sequence shown here is derived from an EMBL/GenBank/DDBJ whole genome shotgun (WGS) entry which is preliminary data.</text>
</comment>